<sequence>MRNSQSRSEKTRYAGQSDARFDAPVAQQTFRIFFCIRFPRHDKTTSIIRSISLECEHIFRQIPKASRRSARFPTPRNERPRGHRRSTPRFFSVGLAGFLIKSDRAVFDRRTDARFAHRARRLFNIRSARGVNKITISHQGLCFPLYIRFVRNCDTLPVKFALNYRR</sequence>
<name>A0AAW2FY39_9HYME</name>
<accession>A0AAW2FY39</accession>
<organism evidence="2 3">
    <name type="scientific">Cardiocondyla obscurior</name>
    <dbReference type="NCBI Taxonomy" id="286306"/>
    <lineage>
        <taxon>Eukaryota</taxon>
        <taxon>Metazoa</taxon>
        <taxon>Ecdysozoa</taxon>
        <taxon>Arthropoda</taxon>
        <taxon>Hexapoda</taxon>
        <taxon>Insecta</taxon>
        <taxon>Pterygota</taxon>
        <taxon>Neoptera</taxon>
        <taxon>Endopterygota</taxon>
        <taxon>Hymenoptera</taxon>
        <taxon>Apocrita</taxon>
        <taxon>Aculeata</taxon>
        <taxon>Formicoidea</taxon>
        <taxon>Formicidae</taxon>
        <taxon>Myrmicinae</taxon>
        <taxon>Cardiocondyla</taxon>
    </lineage>
</organism>
<gene>
    <name evidence="2" type="ORF">PUN28_008521</name>
</gene>
<dbReference type="AlphaFoldDB" id="A0AAW2FY39"/>
<evidence type="ECO:0000313" key="2">
    <source>
        <dbReference type="EMBL" id="KAL0120891.1"/>
    </source>
</evidence>
<dbReference type="EMBL" id="JADYXP020000007">
    <property type="protein sequence ID" value="KAL0120891.1"/>
    <property type="molecule type" value="Genomic_DNA"/>
</dbReference>
<evidence type="ECO:0000256" key="1">
    <source>
        <dbReference type="SAM" id="MobiDB-lite"/>
    </source>
</evidence>
<comment type="caution">
    <text evidence="2">The sequence shown here is derived from an EMBL/GenBank/DDBJ whole genome shotgun (WGS) entry which is preliminary data.</text>
</comment>
<proteinExistence type="predicted"/>
<protein>
    <submittedName>
        <fullName evidence="2">Uncharacterized protein</fullName>
    </submittedName>
</protein>
<dbReference type="Proteomes" id="UP001430953">
    <property type="component" value="Unassembled WGS sequence"/>
</dbReference>
<keyword evidence="3" id="KW-1185">Reference proteome</keyword>
<feature type="region of interest" description="Disordered" evidence="1">
    <location>
        <begin position="66"/>
        <end position="86"/>
    </location>
</feature>
<reference evidence="2 3" key="1">
    <citation type="submission" date="2023-03" db="EMBL/GenBank/DDBJ databases">
        <title>High recombination rates correlate with genetic variation in Cardiocondyla obscurior ants.</title>
        <authorList>
            <person name="Errbii M."/>
        </authorList>
    </citation>
    <scope>NUCLEOTIDE SEQUENCE [LARGE SCALE GENOMIC DNA]</scope>
    <source>
        <strain evidence="2">Alpha-2009</strain>
        <tissue evidence="2">Whole body</tissue>
    </source>
</reference>
<evidence type="ECO:0000313" key="3">
    <source>
        <dbReference type="Proteomes" id="UP001430953"/>
    </source>
</evidence>